<keyword evidence="1" id="KW-0472">Membrane</keyword>
<dbReference type="EMBL" id="LCRI01000030">
    <property type="protein sequence ID" value="KKW32256.1"/>
    <property type="molecule type" value="Genomic_DNA"/>
</dbReference>
<organism evidence="2 3">
    <name type="scientific">Candidatus Uhrbacteria bacterium GW2011_GWA2_53_10</name>
    <dbReference type="NCBI Taxonomy" id="1618980"/>
    <lineage>
        <taxon>Bacteria</taxon>
        <taxon>Candidatus Uhriibacteriota</taxon>
    </lineage>
</organism>
<gene>
    <name evidence="2" type="ORF">UY77_C0030G0012</name>
</gene>
<evidence type="ECO:0000256" key="1">
    <source>
        <dbReference type="SAM" id="Phobius"/>
    </source>
</evidence>
<comment type="caution">
    <text evidence="2">The sequence shown here is derived from an EMBL/GenBank/DDBJ whole genome shotgun (WGS) entry which is preliminary data.</text>
</comment>
<protein>
    <submittedName>
        <fullName evidence="2">Uncharacterized protein</fullName>
    </submittedName>
</protein>
<name>A0A0G1XMU7_9BACT</name>
<feature type="transmembrane region" description="Helical" evidence="1">
    <location>
        <begin position="20"/>
        <end position="39"/>
    </location>
</feature>
<sequence>MGIKGSIDIITNYPLSFESAFFIFMTIVYLISGSYIAFIRKWDNVRHIS</sequence>
<evidence type="ECO:0000313" key="2">
    <source>
        <dbReference type="EMBL" id="KKW32256.1"/>
    </source>
</evidence>
<keyword evidence="1" id="KW-0812">Transmembrane</keyword>
<reference evidence="2 3" key="1">
    <citation type="journal article" date="2015" name="Nature">
        <title>rRNA introns, odd ribosomes, and small enigmatic genomes across a large radiation of phyla.</title>
        <authorList>
            <person name="Brown C.T."/>
            <person name="Hug L.A."/>
            <person name="Thomas B.C."/>
            <person name="Sharon I."/>
            <person name="Castelle C.J."/>
            <person name="Singh A."/>
            <person name="Wilkins M.J."/>
            <person name="Williams K.H."/>
            <person name="Banfield J.F."/>
        </authorList>
    </citation>
    <scope>NUCLEOTIDE SEQUENCE [LARGE SCALE GENOMIC DNA]</scope>
</reference>
<evidence type="ECO:0000313" key="3">
    <source>
        <dbReference type="Proteomes" id="UP000034711"/>
    </source>
</evidence>
<keyword evidence="1" id="KW-1133">Transmembrane helix</keyword>
<dbReference type="AlphaFoldDB" id="A0A0G1XMU7"/>
<accession>A0A0G1XMU7</accession>
<dbReference type="Proteomes" id="UP000034711">
    <property type="component" value="Unassembled WGS sequence"/>
</dbReference>
<proteinExistence type="predicted"/>